<evidence type="ECO:0000313" key="3">
    <source>
        <dbReference type="EMBL" id="KAK7522282.1"/>
    </source>
</evidence>
<feature type="region of interest" description="Disordered" evidence="1">
    <location>
        <begin position="213"/>
        <end position="244"/>
    </location>
</feature>
<feature type="chain" id="PRO_5045363140" evidence="2">
    <location>
        <begin position="20"/>
        <end position="282"/>
    </location>
</feature>
<evidence type="ECO:0000256" key="2">
    <source>
        <dbReference type="SAM" id="SignalP"/>
    </source>
</evidence>
<gene>
    <name evidence="3" type="ORF">IWZ03DRAFT_435976</name>
</gene>
<organism evidence="3 4">
    <name type="scientific">Phyllosticta citriasiana</name>
    <dbReference type="NCBI Taxonomy" id="595635"/>
    <lineage>
        <taxon>Eukaryota</taxon>
        <taxon>Fungi</taxon>
        <taxon>Dikarya</taxon>
        <taxon>Ascomycota</taxon>
        <taxon>Pezizomycotina</taxon>
        <taxon>Dothideomycetes</taxon>
        <taxon>Dothideomycetes incertae sedis</taxon>
        <taxon>Botryosphaeriales</taxon>
        <taxon>Phyllostictaceae</taxon>
        <taxon>Phyllosticta</taxon>
    </lineage>
</organism>
<feature type="signal peptide" evidence="2">
    <location>
        <begin position="1"/>
        <end position="19"/>
    </location>
</feature>
<comment type="caution">
    <text evidence="3">The sequence shown here is derived from an EMBL/GenBank/DDBJ whole genome shotgun (WGS) entry which is preliminary data.</text>
</comment>
<sequence>MRFLNFLPFAAALVAAAPAAQPPTKDLIKREDHVCSESGGGGSVSGCFNPDHDDKYNYDKYDVEGVVVYDFKFEGTLEYYEVEFQVFNPNTEWYTSCKSGVQNAKDFQRCERARTAFVINVDDEEIVTKETVTAYVKLVWVALPRALTKKKGHHGNEDEYKGLMYVQIGELTFEITCTKTTRTSTIGGGSDHGDDEDDMICTDHGQYCYAKPIESSSSKKDDEEKHGHEKHEHEHEKHDHEKRAIYKRHISKKETEIKCHFEGELTIVAIALRKGDWDGRDA</sequence>
<feature type="compositionally biased region" description="Basic and acidic residues" evidence="1">
    <location>
        <begin position="217"/>
        <end position="244"/>
    </location>
</feature>
<name>A0ABR1KVT0_9PEZI</name>
<keyword evidence="2" id="KW-0732">Signal</keyword>
<proteinExistence type="predicted"/>
<protein>
    <submittedName>
        <fullName evidence="3">Uncharacterized protein</fullName>
    </submittedName>
</protein>
<evidence type="ECO:0000256" key="1">
    <source>
        <dbReference type="SAM" id="MobiDB-lite"/>
    </source>
</evidence>
<evidence type="ECO:0000313" key="4">
    <source>
        <dbReference type="Proteomes" id="UP001363622"/>
    </source>
</evidence>
<dbReference type="EMBL" id="JBBPHU010000002">
    <property type="protein sequence ID" value="KAK7522282.1"/>
    <property type="molecule type" value="Genomic_DNA"/>
</dbReference>
<accession>A0ABR1KVT0</accession>
<keyword evidence="4" id="KW-1185">Reference proteome</keyword>
<dbReference type="Proteomes" id="UP001363622">
    <property type="component" value="Unassembled WGS sequence"/>
</dbReference>
<reference evidence="3 4" key="1">
    <citation type="submission" date="2024-04" db="EMBL/GenBank/DDBJ databases">
        <title>Phyllosticta paracitricarpa is synonymous to the EU quarantine fungus P. citricarpa based on phylogenomic analyses.</title>
        <authorList>
            <consortium name="Lawrence Berkeley National Laboratory"/>
            <person name="Van Ingen-Buijs V.A."/>
            <person name="Van Westerhoven A.C."/>
            <person name="Haridas S."/>
            <person name="Skiadas P."/>
            <person name="Martin F."/>
            <person name="Groenewald J.Z."/>
            <person name="Crous P.W."/>
            <person name="Seidl M.F."/>
        </authorList>
    </citation>
    <scope>NUCLEOTIDE SEQUENCE [LARGE SCALE GENOMIC DNA]</scope>
    <source>
        <strain evidence="3 4">CBS 123371</strain>
    </source>
</reference>